<keyword evidence="5" id="KW-0472">Membrane</keyword>
<dbReference type="Pfam" id="PF00015">
    <property type="entry name" value="MCPsignal"/>
    <property type="match status" value="1"/>
</dbReference>
<keyword evidence="8" id="KW-1185">Reference proteome</keyword>
<gene>
    <name evidence="7" type="ORF">DZC73_08545</name>
</gene>
<evidence type="ECO:0000256" key="4">
    <source>
        <dbReference type="PROSITE-ProRule" id="PRU00284"/>
    </source>
</evidence>
<keyword evidence="5" id="KW-0812">Transmembrane</keyword>
<feature type="domain" description="Methyl-accepting transducer" evidence="6">
    <location>
        <begin position="272"/>
        <end position="501"/>
    </location>
</feature>
<dbReference type="GO" id="GO:0006935">
    <property type="term" value="P:chemotaxis"/>
    <property type="evidence" value="ECO:0007669"/>
    <property type="project" value="TreeGrafter"/>
</dbReference>
<dbReference type="GO" id="GO:0005886">
    <property type="term" value="C:plasma membrane"/>
    <property type="evidence" value="ECO:0007669"/>
    <property type="project" value="TreeGrafter"/>
</dbReference>
<reference evidence="7 8" key="1">
    <citation type="submission" date="2018-08" db="EMBL/GenBank/DDBJ databases">
        <authorList>
            <person name="Khan S.A."/>
            <person name="Jeon C.O."/>
            <person name="Chun B.H."/>
            <person name="Jeong S.E."/>
        </authorList>
    </citation>
    <scope>NUCLEOTIDE SEQUENCE [LARGE SCALE GENOMIC DNA]</scope>
    <source>
        <strain evidence="7 8">S-16</strain>
    </source>
</reference>
<dbReference type="FunFam" id="1.10.287.950:FF:000001">
    <property type="entry name" value="Methyl-accepting chemotaxis sensory transducer"/>
    <property type="match status" value="1"/>
</dbReference>
<sequence length="523" mass="55048">MISLSLRGKMLAAFFLEIALLVALAGVAMSRLSDLNSNSEDLGANWLPSVESLGDIRTDVAMVRLAQIRQVLAKDPATQAATDKLLQERVGRYQKHREDYVKVISSNEERRLWDEFEGQWSRYTAMVQTLVVPQARAGHEAEALHALYGTEGQKQFDDLSDTLARDIKLNVEGAGAAVAHSREGYLSARAWTIGMSLLAVLLALGLAVLISGHVLRAIGGEPANVSGVVARIAAGDLSTPVTLRRGDDASILAGIQRMQVGLRHVVGEVRNGAESVATASSQIAQGNLDLSSRTEEQASSLQQTAASLEQMASAVRTNADTASQANQLADGASMVAAQGGELVGEVVQTMADISAASRKIADIISVIDGIAFQTNILALNAAVEAARAGEHGKGFAVVASEVRNLAQRSATAAREIKALIHDSAGKVEAGSELVSRAGKTMAEIVTQVRRVSDLMNEITAATSEQSGGISQINTAVSQLDQTTQQNAALVEESAAASESLKCNGLRLLESVSVFRLDAAGVHA</sequence>
<evidence type="ECO:0000313" key="8">
    <source>
        <dbReference type="Proteomes" id="UP000267464"/>
    </source>
</evidence>
<dbReference type="Gene3D" id="1.10.287.950">
    <property type="entry name" value="Methyl-accepting chemotaxis protein"/>
    <property type="match status" value="1"/>
</dbReference>
<dbReference type="EMBL" id="QUSW01000002">
    <property type="protein sequence ID" value="RQP24905.1"/>
    <property type="molecule type" value="Genomic_DNA"/>
</dbReference>
<evidence type="ECO:0000256" key="2">
    <source>
        <dbReference type="ARBA" id="ARBA00022481"/>
    </source>
</evidence>
<dbReference type="InterPro" id="IPR051310">
    <property type="entry name" value="MCP_chemotaxis"/>
</dbReference>
<evidence type="ECO:0000256" key="1">
    <source>
        <dbReference type="ARBA" id="ARBA00004370"/>
    </source>
</evidence>
<organism evidence="7 8">
    <name type="scientific">Piscinibacter terrae</name>
    <dbReference type="NCBI Taxonomy" id="2496871"/>
    <lineage>
        <taxon>Bacteria</taxon>
        <taxon>Pseudomonadati</taxon>
        <taxon>Pseudomonadota</taxon>
        <taxon>Betaproteobacteria</taxon>
        <taxon>Burkholderiales</taxon>
        <taxon>Sphaerotilaceae</taxon>
        <taxon>Piscinibacter</taxon>
    </lineage>
</organism>
<keyword evidence="4" id="KW-0807">Transducer</keyword>
<dbReference type="SUPFAM" id="SSF58104">
    <property type="entry name" value="Methyl-accepting chemotaxis protein (MCP) signaling domain"/>
    <property type="match status" value="1"/>
</dbReference>
<dbReference type="OrthoDB" id="9763018at2"/>
<protein>
    <submittedName>
        <fullName evidence="7">Methyl-accepting chemotaxis protein</fullName>
    </submittedName>
</protein>
<proteinExistence type="inferred from homology"/>
<dbReference type="GO" id="GO:0004888">
    <property type="term" value="F:transmembrane signaling receptor activity"/>
    <property type="evidence" value="ECO:0007669"/>
    <property type="project" value="TreeGrafter"/>
</dbReference>
<dbReference type="PANTHER" id="PTHR43531:SF14">
    <property type="entry name" value="METHYL-ACCEPTING CHEMOTAXIS PROTEIN I-RELATED"/>
    <property type="match status" value="1"/>
</dbReference>
<evidence type="ECO:0000259" key="6">
    <source>
        <dbReference type="PROSITE" id="PS50111"/>
    </source>
</evidence>
<evidence type="ECO:0000256" key="5">
    <source>
        <dbReference type="SAM" id="Phobius"/>
    </source>
</evidence>
<dbReference type="AlphaFoldDB" id="A0A3N7K1S0"/>
<dbReference type="GO" id="GO:0007165">
    <property type="term" value="P:signal transduction"/>
    <property type="evidence" value="ECO:0007669"/>
    <property type="project" value="UniProtKB-KW"/>
</dbReference>
<dbReference type="SMART" id="SM00283">
    <property type="entry name" value="MA"/>
    <property type="match status" value="1"/>
</dbReference>
<reference evidence="7 8" key="2">
    <citation type="submission" date="2018-12" db="EMBL/GenBank/DDBJ databases">
        <title>Rhizobacter gummiphilus sp. nov., a rubber-degrading bacterium isolated from the soil of a botanical garden in Japan.</title>
        <authorList>
            <person name="Shunsuke S.S."/>
        </authorList>
    </citation>
    <scope>NUCLEOTIDE SEQUENCE [LARGE SCALE GENOMIC DNA]</scope>
    <source>
        <strain evidence="7 8">S-16</strain>
    </source>
</reference>
<dbReference type="InterPro" id="IPR024478">
    <property type="entry name" value="HlyB_4HB_MCP"/>
</dbReference>
<name>A0A3N7K1S0_9BURK</name>
<dbReference type="PROSITE" id="PS50111">
    <property type="entry name" value="CHEMOTAXIS_TRANSDUC_2"/>
    <property type="match status" value="1"/>
</dbReference>
<dbReference type="RefSeq" id="WP_124539812.1">
    <property type="nucleotide sequence ID" value="NZ_QUSW01000002.1"/>
</dbReference>
<dbReference type="PANTHER" id="PTHR43531">
    <property type="entry name" value="PROTEIN ICFG"/>
    <property type="match status" value="1"/>
</dbReference>
<dbReference type="CDD" id="cd11386">
    <property type="entry name" value="MCP_signal"/>
    <property type="match status" value="1"/>
</dbReference>
<dbReference type="Pfam" id="PF12729">
    <property type="entry name" value="4HB_MCP_1"/>
    <property type="match status" value="1"/>
</dbReference>
<comment type="similarity">
    <text evidence="3">Belongs to the methyl-accepting chemotaxis (MCP) protein family.</text>
</comment>
<comment type="subcellular location">
    <subcellularLocation>
        <location evidence="1">Membrane</location>
    </subcellularLocation>
</comment>
<dbReference type="Proteomes" id="UP000267464">
    <property type="component" value="Unassembled WGS sequence"/>
</dbReference>
<keyword evidence="5" id="KW-1133">Transmembrane helix</keyword>
<comment type="caution">
    <text evidence="7">The sequence shown here is derived from an EMBL/GenBank/DDBJ whole genome shotgun (WGS) entry which is preliminary data.</text>
</comment>
<keyword evidence="2" id="KW-0488">Methylation</keyword>
<dbReference type="InterPro" id="IPR004089">
    <property type="entry name" value="MCPsignal_dom"/>
</dbReference>
<feature type="transmembrane region" description="Helical" evidence="5">
    <location>
        <begin position="190"/>
        <end position="210"/>
    </location>
</feature>
<accession>A0A3N7K1S0</accession>
<evidence type="ECO:0000313" key="7">
    <source>
        <dbReference type="EMBL" id="RQP24905.1"/>
    </source>
</evidence>
<evidence type="ECO:0000256" key="3">
    <source>
        <dbReference type="ARBA" id="ARBA00029447"/>
    </source>
</evidence>